<proteinExistence type="inferred from homology"/>
<dbReference type="GO" id="GO:0005886">
    <property type="term" value="C:plasma membrane"/>
    <property type="evidence" value="ECO:0007669"/>
    <property type="project" value="TreeGrafter"/>
</dbReference>
<gene>
    <name evidence="10" type="ORF">PNAL_LOCUS3405</name>
</gene>
<protein>
    <recommendedName>
        <fullName evidence="12">Aquaporin</fullName>
    </recommendedName>
</protein>
<feature type="compositionally biased region" description="Basic and acidic residues" evidence="8">
    <location>
        <begin position="1"/>
        <end position="34"/>
    </location>
</feature>
<keyword evidence="4 7" id="KW-0812">Transmembrane</keyword>
<feature type="transmembrane region" description="Helical" evidence="9">
    <location>
        <begin position="398"/>
        <end position="418"/>
    </location>
</feature>
<accession>A0A9W4HJ75</accession>
<feature type="transmembrane region" description="Helical" evidence="9">
    <location>
        <begin position="235"/>
        <end position="257"/>
    </location>
</feature>
<evidence type="ECO:0000313" key="11">
    <source>
        <dbReference type="Proteomes" id="UP001153461"/>
    </source>
</evidence>
<dbReference type="InterPro" id="IPR022357">
    <property type="entry name" value="MIP_CS"/>
</dbReference>
<dbReference type="InterPro" id="IPR050363">
    <property type="entry name" value="MIP/Aquaporin"/>
</dbReference>
<evidence type="ECO:0000256" key="4">
    <source>
        <dbReference type="ARBA" id="ARBA00022692"/>
    </source>
</evidence>
<evidence type="ECO:0000256" key="7">
    <source>
        <dbReference type="RuleBase" id="RU000477"/>
    </source>
</evidence>
<feature type="compositionally biased region" description="Basic and acidic residues" evidence="8">
    <location>
        <begin position="99"/>
        <end position="108"/>
    </location>
</feature>
<dbReference type="PROSITE" id="PS00221">
    <property type="entry name" value="MIP"/>
    <property type="match status" value="1"/>
</dbReference>
<evidence type="ECO:0000256" key="9">
    <source>
        <dbReference type="SAM" id="Phobius"/>
    </source>
</evidence>
<comment type="similarity">
    <text evidence="2 7">Belongs to the MIP/aquaporin (TC 1.A.8) family.</text>
</comment>
<evidence type="ECO:0000256" key="6">
    <source>
        <dbReference type="ARBA" id="ARBA00023136"/>
    </source>
</evidence>
<evidence type="ECO:0000256" key="5">
    <source>
        <dbReference type="ARBA" id="ARBA00022989"/>
    </source>
</evidence>
<feature type="region of interest" description="Disordered" evidence="8">
    <location>
        <begin position="1"/>
        <end position="119"/>
    </location>
</feature>
<organism evidence="10 11">
    <name type="scientific">Penicillium nalgiovense</name>
    <dbReference type="NCBI Taxonomy" id="60175"/>
    <lineage>
        <taxon>Eukaryota</taxon>
        <taxon>Fungi</taxon>
        <taxon>Dikarya</taxon>
        <taxon>Ascomycota</taxon>
        <taxon>Pezizomycotina</taxon>
        <taxon>Eurotiomycetes</taxon>
        <taxon>Eurotiomycetidae</taxon>
        <taxon>Eurotiales</taxon>
        <taxon>Aspergillaceae</taxon>
        <taxon>Penicillium</taxon>
    </lineage>
</organism>
<evidence type="ECO:0000256" key="2">
    <source>
        <dbReference type="ARBA" id="ARBA00006175"/>
    </source>
</evidence>
<dbReference type="InterPro" id="IPR023271">
    <property type="entry name" value="Aquaporin-like"/>
</dbReference>
<feature type="transmembrane region" description="Helical" evidence="9">
    <location>
        <begin position="292"/>
        <end position="312"/>
    </location>
</feature>
<feature type="transmembrane region" description="Helical" evidence="9">
    <location>
        <begin position="160"/>
        <end position="182"/>
    </location>
</feature>
<comment type="caution">
    <text evidence="10">The sequence shown here is derived from an EMBL/GenBank/DDBJ whole genome shotgun (WGS) entry which is preliminary data.</text>
</comment>
<dbReference type="GO" id="GO:0015250">
    <property type="term" value="F:water channel activity"/>
    <property type="evidence" value="ECO:0007669"/>
    <property type="project" value="TreeGrafter"/>
</dbReference>
<keyword evidence="3 7" id="KW-0813">Transport</keyword>
<dbReference type="OrthoDB" id="3222at2759"/>
<evidence type="ECO:0008006" key="12">
    <source>
        <dbReference type="Google" id="ProtNLM"/>
    </source>
</evidence>
<name>A0A9W4HJ75_PENNA</name>
<dbReference type="Pfam" id="PF00230">
    <property type="entry name" value="MIP"/>
    <property type="match status" value="1"/>
</dbReference>
<dbReference type="PANTHER" id="PTHR43829:SF24">
    <property type="entry name" value="MIP AQUAPORIN (EUROFUNG)"/>
    <property type="match status" value="1"/>
</dbReference>
<dbReference type="InterPro" id="IPR000425">
    <property type="entry name" value="MIP"/>
</dbReference>
<evidence type="ECO:0000256" key="3">
    <source>
        <dbReference type="ARBA" id="ARBA00022448"/>
    </source>
</evidence>
<feature type="transmembrane region" description="Helical" evidence="9">
    <location>
        <begin position="194"/>
        <end position="214"/>
    </location>
</feature>
<dbReference type="AlphaFoldDB" id="A0A9W4HJ75"/>
<evidence type="ECO:0000313" key="10">
    <source>
        <dbReference type="EMBL" id="CAG8054975.1"/>
    </source>
</evidence>
<dbReference type="SUPFAM" id="SSF81338">
    <property type="entry name" value="Aquaporin-like"/>
    <property type="match status" value="1"/>
</dbReference>
<keyword evidence="5 9" id="KW-1133">Transmembrane helix</keyword>
<feature type="transmembrane region" description="Helical" evidence="9">
    <location>
        <begin position="324"/>
        <end position="342"/>
    </location>
</feature>
<comment type="subcellular location">
    <subcellularLocation>
        <location evidence="1">Membrane</location>
        <topology evidence="1">Multi-pass membrane protein</topology>
    </subcellularLocation>
</comment>
<dbReference type="EMBL" id="CAJVNV010000111">
    <property type="protein sequence ID" value="CAG8054975.1"/>
    <property type="molecule type" value="Genomic_DNA"/>
</dbReference>
<dbReference type="GO" id="GO:0015254">
    <property type="term" value="F:glycerol channel activity"/>
    <property type="evidence" value="ECO:0007669"/>
    <property type="project" value="TreeGrafter"/>
</dbReference>
<keyword evidence="6 9" id="KW-0472">Membrane</keyword>
<dbReference type="PRINTS" id="PR00783">
    <property type="entry name" value="MINTRINSICP"/>
</dbReference>
<sequence>MASLREPDRDAGVKDTVETPEREQPGGTEEKGSKNDGMGNIPSYSLAGSGAQNPNNNRGYADEEYKQYNPQYGKGDDEPTWSLAQPFPHIVRPGMRHGALPEDRKEDKDDMEENGPDIAQADEVRKQQSVEKRMKRVNDPKEDGFFNTWSKIRHSLREPLAEWLGTTMAMTIGLCATLSNFTSSSQAGSYPAQSVAWGFGFMAAIYTTGGMSGGHLNPAITISLSVFRGFPARRCVIYITAQLLGAITAGGISYALYHDAIVEVSNLANVPQNASVAAQALLTLPKPFVRPATAFFTEFVGSAILVGSILALGDDTNAPPGAGMQAFIIGIIISIVILALGYNTGGYVSDCYFQIPSTFETNCWSLYSCFNCARDFGPRLVALMAGWGGQIFREYHAWWIWGPWVADITGALFGALLYDMAIFTGGESPVNYPPRRRKRAYRVRALNLRKKLRIGKRKVPDLEHSVAETER</sequence>
<dbReference type="Proteomes" id="UP001153461">
    <property type="component" value="Unassembled WGS sequence"/>
</dbReference>
<dbReference type="PANTHER" id="PTHR43829">
    <property type="entry name" value="AQUAPORIN OR AQUAGLYCEROPORIN RELATED"/>
    <property type="match status" value="1"/>
</dbReference>
<evidence type="ECO:0000256" key="1">
    <source>
        <dbReference type="ARBA" id="ARBA00004141"/>
    </source>
</evidence>
<reference evidence="10" key="1">
    <citation type="submission" date="2021-07" db="EMBL/GenBank/DDBJ databases">
        <authorList>
            <person name="Branca A.L. A."/>
        </authorList>
    </citation>
    <scope>NUCLEOTIDE SEQUENCE</scope>
</reference>
<dbReference type="Gene3D" id="1.20.1080.10">
    <property type="entry name" value="Glycerol uptake facilitator protein"/>
    <property type="match status" value="1"/>
</dbReference>
<evidence type="ECO:0000256" key="8">
    <source>
        <dbReference type="SAM" id="MobiDB-lite"/>
    </source>
</evidence>
<dbReference type="CDD" id="cd00333">
    <property type="entry name" value="MIP"/>
    <property type="match status" value="1"/>
</dbReference>